<dbReference type="SUPFAM" id="SSF56519">
    <property type="entry name" value="Penicillin binding protein dimerisation domain"/>
    <property type="match status" value="1"/>
</dbReference>
<dbReference type="GO" id="GO:0005886">
    <property type="term" value="C:plasma membrane"/>
    <property type="evidence" value="ECO:0007669"/>
    <property type="project" value="UniProtKB-SubCell"/>
</dbReference>
<evidence type="ECO:0000256" key="9">
    <source>
        <dbReference type="ARBA" id="ARBA00022984"/>
    </source>
</evidence>
<feature type="domain" description="Penicillin-binding protein dimerisation" evidence="15">
    <location>
        <begin position="82"/>
        <end position="253"/>
    </location>
</feature>
<dbReference type="GO" id="GO:0071972">
    <property type="term" value="F:peptidoglycan L,D-transpeptidase activity"/>
    <property type="evidence" value="ECO:0007669"/>
    <property type="project" value="TreeGrafter"/>
</dbReference>
<keyword evidence="7" id="KW-0378">Hydrolase</keyword>
<dbReference type="InterPro" id="IPR017790">
    <property type="entry name" value="Penicillin-binding_protein_2"/>
</dbReference>
<dbReference type="InterPro" id="IPR001460">
    <property type="entry name" value="PCN-bd_Tpept"/>
</dbReference>
<proteinExistence type="predicted"/>
<evidence type="ECO:0000256" key="6">
    <source>
        <dbReference type="ARBA" id="ARBA00022692"/>
    </source>
</evidence>
<sequence>MFKNSYLKKSRSEIEPEEILLDRKLAMKLETPLKNNGFLIIFTVSILILGLFWGRAFWLQIKNGDYYTSMSNKNSIRFYHSRPPRGIIYDINHQAITSNTPDFSLLIIPADLPARTDELNKWISQLAKIIKKDNSEIENFIKSLNKNSTEPALFKSNLDRETLMSLETNSAILPAIFINKETRRDYNGGGYFSHIIGYVGKVTGGDLKTDSYYGALDFIGKDGLEAQYEKELRGSPGKIAVSVNSENTILKTLIAKEAAPGNNLILSIDGDLQKFLTNALNDKIIQTNSTGAAAVVLNVKSGEIIALVSLPSFDFNSQTYGEIIKDKNKPLFNRAIGGFYPAGSTIKPFVASAALAENIIDPNFKIDDTLGYIKIENQYDPNIVYTYRDWKAHGFVDMRRAIAVSANVYFYIIGGGYKNIKVLGIDRIKKYLNIFGFGSDLGIDLPGESSGLIPDPAWKKSVKNEGWFTGDTYNVSIGQGDTIITPLQLASAIGAVANGGTLWKPKLVLKITDHRNNSIREFKPESIRANIVDESKLKVVREGLRKAVTEGSAYLLNDLPIKVAGKTGTAQITNTFRKTNAWFTGFAPYDNPEIALAIIVEGAGEGSTAAVPVAKEVFYWYYNKNYDKMIK</sequence>
<name>A0A0G0LK32_9BACT</name>
<dbReference type="Pfam" id="PF00905">
    <property type="entry name" value="Transpeptidase"/>
    <property type="match status" value="1"/>
</dbReference>
<evidence type="ECO:0000256" key="11">
    <source>
        <dbReference type="ARBA" id="ARBA00023136"/>
    </source>
</evidence>
<keyword evidence="16" id="KW-0808">Transferase</keyword>
<comment type="caution">
    <text evidence="16">The sequence shown here is derived from an EMBL/GenBank/DDBJ whole genome shotgun (WGS) entry which is preliminary data.</text>
</comment>
<dbReference type="PANTHER" id="PTHR30627:SF2">
    <property type="entry name" value="PEPTIDOGLYCAN D,D-TRANSPEPTIDASE MRDA"/>
    <property type="match status" value="1"/>
</dbReference>
<organism evidence="16 17">
    <name type="scientific">Candidatus Azambacteria bacterium GW2011_GWA2_39_10</name>
    <dbReference type="NCBI Taxonomy" id="1618611"/>
    <lineage>
        <taxon>Bacteria</taxon>
        <taxon>Candidatus Azamiibacteriota</taxon>
    </lineage>
</organism>
<evidence type="ECO:0000256" key="4">
    <source>
        <dbReference type="ARBA" id="ARBA00022519"/>
    </source>
</evidence>
<keyword evidence="3" id="KW-1003">Cell membrane</keyword>
<keyword evidence="4" id="KW-0997">Cell inner membrane</keyword>
<dbReference type="GO" id="GO:0016740">
    <property type="term" value="F:transferase activity"/>
    <property type="evidence" value="ECO:0007669"/>
    <property type="project" value="UniProtKB-KW"/>
</dbReference>
<dbReference type="GO" id="GO:0008360">
    <property type="term" value="P:regulation of cell shape"/>
    <property type="evidence" value="ECO:0007669"/>
    <property type="project" value="UniProtKB-KW"/>
</dbReference>
<evidence type="ECO:0000256" key="1">
    <source>
        <dbReference type="ARBA" id="ARBA00004167"/>
    </source>
</evidence>
<evidence type="ECO:0000313" key="17">
    <source>
        <dbReference type="Proteomes" id="UP000034706"/>
    </source>
</evidence>
<comment type="subcellular location">
    <subcellularLocation>
        <location evidence="2">Cell membrane</location>
    </subcellularLocation>
    <subcellularLocation>
        <location evidence="1">Membrane</location>
        <topology evidence="1">Single-pass membrane protein</topology>
    </subcellularLocation>
</comment>
<feature type="domain" description="Penicillin-binding protein transpeptidase" evidence="14">
    <location>
        <begin position="293"/>
        <end position="618"/>
    </location>
</feature>
<dbReference type="Gene3D" id="3.30.1390.30">
    <property type="entry name" value="Penicillin-binding protein 2a, domain 3"/>
    <property type="match status" value="1"/>
</dbReference>
<dbReference type="Pfam" id="PF03717">
    <property type="entry name" value="PBP_dimer"/>
    <property type="match status" value="1"/>
</dbReference>
<dbReference type="Gene3D" id="3.90.1310.10">
    <property type="entry name" value="Penicillin-binding protein 2a (Domain 2)"/>
    <property type="match status" value="1"/>
</dbReference>
<evidence type="ECO:0000256" key="2">
    <source>
        <dbReference type="ARBA" id="ARBA00004236"/>
    </source>
</evidence>
<evidence type="ECO:0000256" key="7">
    <source>
        <dbReference type="ARBA" id="ARBA00022801"/>
    </source>
</evidence>
<dbReference type="AlphaFoldDB" id="A0A0G0LK32"/>
<dbReference type="GO" id="GO:0009252">
    <property type="term" value="P:peptidoglycan biosynthetic process"/>
    <property type="evidence" value="ECO:0007669"/>
    <property type="project" value="UniProtKB-KW"/>
</dbReference>
<evidence type="ECO:0000259" key="14">
    <source>
        <dbReference type="Pfam" id="PF00905"/>
    </source>
</evidence>
<feature type="transmembrane region" description="Helical" evidence="13">
    <location>
        <begin position="37"/>
        <end position="58"/>
    </location>
</feature>
<dbReference type="GO" id="GO:0006508">
    <property type="term" value="P:proteolysis"/>
    <property type="evidence" value="ECO:0007669"/>
    <property type="project" value="UniProtKB-KW"/>
</dbReference>
<accession>A0A0G0LK32</accession>
<dbReference type="GO" id="GO:0071555">
    <property type="term" value="P:cell wall organization"/>
    <property type="evidence" value="ECO:0007669"/>
    <property type="project" value="UniProtKB-KW"/>
</dbReference>
<dbReference type="Proteomes" id="UP000034706">
    <property type="component" value="Unassembled WGS sequence"/>
</dbReference>
<keyword evidence="5" id="KW-0645">Protease</keyword>
<dbReference type="InterPro" id="IPR005311">
    <property type="entry name" value="PBP_dimer"/>
</dbReference>
<reference evidence="16 17" key="1">
    <citation type="journal article" date="2015" name="Nature">
        <title>rRNA introns, odd ribosomes, and small enigmatic genomes across a large radiation of phyla.</title>
        <authorList>
            <person name="Brown C.T."/>
            <person name="Hug L.A."/>
            <person name="Thomas B.C."/>
            <person name="Sharon I."/>
            <person name="Castelle C.J."/>
            <person name="Singh A."/>
            <person name="Wilkins M.J."/>
            <person name="Williams K.H."/>
            <person name="Banfield J.F."/>
        </authorList>
    </citation>
    <scope>NUCLEOTIDE SEQUENCE [LARGE SCALE GENOMIC DNA]</scope>
</reference>
<keyword evidence="6 13" id="KW-0812">Transmembrane</keyword>
<dbReference type="GO" id="GO:0009002">
    <property type="term" value="F:serine-type D-Ala-D-Ala carboxypeptidase activity"/>
    <property type="evidence" value="ECO:0007669"/>
    <property type="project" value="InterPro"/>
</dbReference>
<dbReference type="GO" id="GO:0008658">
    <property type="term" value="F:penicillin binding"/>
    <property type="evidence" value="ECO:0007669"/>
    <property type="project" value="InterPro"/>
</dbReference>
<dbReference type="InterPro" id="IPR012338">
    <property type="entry name" value="Beta-lactam/transpept-like"/>
</dbReference>
<keyword evidence="11 13" id="KW-0472">Membrane</keyword>
<evidence type="ECO:0000259" key="15">
    <source>
        <dbReference type="Pfam" id="PF03717"/>
    </source>
</evidence>
<dbReference type="PATRIC" id="fig|1618611.3.peg.141"/>
<gene>
    <name evidence="16" type="ORF">UT16_C0009G0003</name>
</gene>
<evidence type="ECO:0000256" key="5">
    <source>
        <dbReference type="ARBA" id="ARBA00022670"/>
    </source>
</evidence>
<dbReference type="InterPro" id="IPR050515">
    <property type="entry name" value="Beta-lactam/transpept"/>
</dbReference>
<evidence type="ECO:0000256" key="13">
    <source>
        <dbReference type="SAM" id="Phobius"/>
    </source>
</evidence>
<dbReference type="InterPro" id="IPR036138">
    <property type="entry name" value="PBP_dimer_sf"/>
</dbReference>
<evidence type="ECO:0000256" key="3">
    <source>
        <dbReference type="ARBA" id="ARBA00022475"/>
    </source>
</evidence>
<protein>
    <submittedName>
        <fullName evidence="16">Peptidoglycan glycosyltransferase</fullName>
    </submittedName>
</protein>
<dbReference type="Gene3D" id="3.40.710.10">
    <property type="entry name" value="DD-peptidase/beta-lactamase superfamily"/>
    <property type="match status" value="1"/>
</dbReference>
<evidence type="ECO:0000313" key="16">
    <source>
        <dbReference type="EMBL" id="KKQ92258.1"/>
    </source>
</evidence>
<dbReference type="SUPFAM" id="SSF56601">
    <property type="entry name" value="beta-lactamase/transpeptidase-like"/>
    <property type="match status" value="1"/>
</dbReference>
<evidence type="ECO:0000256" key="10">
    <source>
        <dbReference type="ARBA" id="ARBA00022989"/>
    </source>
</evidence>
<keyword evidence="9" id="KW-0573">Peptidoglycan synthesis</keyword>
<keyword evidence="8" id="KW-0133">Cell shape</keyword>
<evidence type="ECO:0000256" key="12">
    <source>
        <dbReference type="ARBA" id="ARBA00023316"/>
    </source>
</evidence>
<evidence type="ECO:0000256" key="8">
    <source>
        <dbReference type="ARBA" id="ARBA00022960"/>
    </source>
</evidence>
<dbReference type="NCBIfam" id="TIGR03423">
    <property type="entry name" value="pbp2_mrdA"/>
    <property type="match status" value="1"/>
</dbReference>
<keyword evidence="12" id="KW-0961">Cell wall biogenesis/degradation</keyword>
<dbReference type="PANTHER" id="PTHR30627">
    <property type="entry name" value="PEPTIDOGLYCAN D,D-TRANSPEPTIDASE"/>
    <property type="match status" value="1"/>
</dbReference>
<keyword evidence="10 13" id="KW-1133">Transmembrane helix</keyword>
<dbReference type="EMBL" id="LBVT01000009">
    <property type="protein sequence ID" value="KKQ92258.1"/>
    <property type="molecule type" value="Genomic_DNA"/>
</dbReference>